<keyword evidence="4" id="KW-1185">Reference proteome</keyword>
<feature type="transmembrane region" description="Helical" evidence="1">
    <location>
        <begin position="55"/>
        <end position="74"/>
    </location>
</feature>
<feature type="transmembrane region" description="Helical" evidence="1">
    <location>
        <begin position="401"/>
        <end position="423"/>
    </location>
</feature>
<keyword evidence="1" id="KW-0812">Transmembrane</keyword>
<reference evidence="3 4" key="1">
    <citation type="submission" date="2017-11" db="EMBL/GenBank/DDBJ databases">
        <title>Genomic Encyclopedia of Archaeal and Bacterial Type Strains, Phase II (KMG-II): From Individual Species to Whole Genera.</title>
        <authorList>
            <person name="Goeker M."/>
        </authorList>
    </citation>
    <scope>NUCLEOTIDE SEQUENCE [LARGE SCALE GENOMIC DNA]</scope>
    <source>
        <strain evidence="3 4">DSM 25625</strain>
    </source>
</reference>
<dbReference type="AlphaFoldDB" id="A0A2M9C5C8"/>
<dbReference type="GO" id="GO:0016020">
    <property type="term" value="C:membrane"/>
    <property type="evidence" value="ECO:0007669"/>
    <property type="project" value="TreeGrafter"/>
</dbReference>
<gene>
    <name evidence="3" type="ORF">CLV54_0753</name>
</gene>
<feature type="transmembrane region" description="Helical" evidence="1">
    <location>
        <begin position="166"/>
        <end position="185"/>
    </location>
</feature>
<dbReference type="PANTHER" id="PTHR23028:SF53">
    <property type="entry name" value="ACYL_TRANSF_3 DOMAIN-CONTAINING PROTEIN"/>
    <property type="match status" value="1"/>
</dbReference>
<feature type="transmembrane region" description="Helical" evidence="1">
    <location>
        <begin position="263"/>
        <end position="280"/>
    </location>
</feature>
<dbReference type="InterPro" id="IPR002656">
    <property type="entry name" value="Acyl_transf_3_dom"/>
</dbReference>
<dbReference type="EMBL" id="PGFB01000001">
    <property type="protein sequence ID" value="PJJ65716.1"/>
    <property type="molecule type" value="Genomic_DNA"/>
</dbReference>
<dbReference type="PANTHER" id="PTHR23028">
    <property type="entry name" value="ACETYLTRANSFERASE"/>
    <property type="match status" value="1"/>
</dbReference>
<evidence type="ECO:0000256" key="1">
    <source>
        <dbReference type="SAM" id="Phobius"/>
    </source>
</evidence>
<keyword evidence="1" id="KW-0472">Membrane</keyword>
<proteinExistence type="predicted"/>
<feature type="transmembrane region" description="Helical" evidence="1">
    <location>
        <begin position="329"/>
        <end position="346"/>
    </location>
</feature>
<feature type="transmembrane region" description="Helical" evidence="1">
    <location>
        <begin position="31"/>
        <end position="49"/>
    </location>
</feature>
<feature type="domain" description="Acyltransferase 3" evidence="2">
    <location>
        <begin position="28"/>
        <end position="369"/>
    </location>
</feature>
<feature type="transmembrane region" description="Helical" evidence="1">
    <location>
        <begin position="286"/>
        <end position="308"/>
    </location>
</feature>
<evidence type="ECO:0000313" key="4">
    <source>
        <dbReference type="Proteomes" id="UP000230161"/>
    </source>
</evidence>
<feature type="transmembrane region" description="Helical" evidence="1">
    <location>
        <begin position="192"/>
        <end position="214"/>
    </location>
</feature>
<dbReference type="GO" id="GO:0009103">
    <property type="term" value="P:lipopolysaccharide biosynthetic process"/>
    <property type="evidence" value="ECO:0007669"/>
    <property type="project" value="TreeGrafter"/>
</dbReference>
<dbReference type="GO" id="GO:0016747">
    <property type="term" value="F:acyltransferase activity, transferring groups other than amino-acyl groups"/>
    <property type="evidence" value="ECO:0007669"/>
    <property type="project" value="InterPro"/>
</dbReference>
<feature type="transmembrane region" description="Helical" evidence="1">
    <location>
        <begin position="220"/>
        <end position="242"/>
    </location>
</feature>
<organism evidence="3 4">
    <name type="scientific">Compostimonas suwonensis</name>
    <dbReference type="NCBI Taxonomy" id="1048394"/>
    <lineage>
        <taxon>Bacteria</taxon>
        <taxon>Bacillati</taxon>
        <taxon>Actinomycetota</taxon>
        <taxon>Actinomycetes</taxon>
        <taxon>Micrococcales</taxon>
        <taxon>Microbacteriaceae</taxon>
        <taxon>Compostimonas</taxon>
    </lineage>
</organism>
<evidence type="ECO:0000259" key="2">
    <source>
        <dbReference type="Pfam" id="PF01757"/>
    </source>
</evidence>
<accession>A0A2M9C5C8</accession>
<evidence type="ECO:0000313" key="3">
    <source>
        <dbReference type="EMBL" id="PJJ65716.1"/>
    </source>
</evidence>
<dbReference type="InterPro" id="IPR050879">
    <property type="entry name" value="Acyltransferase_3"/>
</dbReference>
<sequence>MRRRPGSRRNLNRVHTSSPLKRAAIRPEIQALRALAVTLVLLNHSWPVLAPGGFLGVDIFFVISGYLITGMLLREHRDTGRIRIARFYGRRARRLLPAAFVVLLACVVLTFLVVPRRQWDEFFVEIGASALYAQNWAQGLGPWTTSPENYDITPVMHFWSLSVEEQFYLVWPLLMVAVIVLAVRFWRNRVGLALLVVMGALSIASFTHAAVLVVSDGDLAYFSTFTRAWEFGIGALLAVAASRRAAASSALVVTRRALLTRQLVFWGACAVIVASVYLVVDDVRVAGWPALAPTVATAAIIWAADSGVPLGARWLVHAGPVQWVGDQSYSLYLWHWPVLLFVPFITGIPSPSWLMAILMALIVLLAWATRRYVEDPLRYGRGVARAAAVPATSVERRRQRWVTVGMGVVAIAIVGSSVAGAWVNLDERAARSECTGGSVVLRD</sequence>
<comment type="caution">
    <text evidence="3">The sequence shown here is derived from an EMBL/GenBank/DDBJ whole genome shotgun (WGS) entry which is preliminary data.</text>
</comment>
<keyword evidence="1" id="KW-1133">Transmembrane helix</keyword>
<feature type="transmembrane region" description="Helical" evidence="1">
    <location>
        <begin position="352"/>
        <end position="369"/>
    </location>
</feature>
<dbReference type="Pfam" id="PF01757">
    <property type="entry name" value="Acyl_transf_3"/>
    <property type="match status" value="1"/>
</dbReference>
<feature type="transmembrane region" description="Helical" evidence="1">
    <location>
        <begin position="95"/>
        <end position="114"/>
    </location>
</feature>
<name>A0A2M9C5C8_9MICO</name>
<dbReference type="Proteomes" id="UP000230161">
    <property type="component" value="Unassembled WGS sequence"/>
</dbReference>
<protein>
    <submittedName>
        <fullName evidence="3">Peptidoglycan/LPS O-acetylase OafA/YrhL</fullName>
    </submittedName>
</protein>